<evidence type="ECO:0000313" key="9">
    <source>
        <dbReference type="EMBL" id="KAF2669663.1"/>
    </source>
</evidence>
<organism evidence="9 10">
    <name type="scientific">Microthyrium microscopicum</name>
    <dbReference type="NCBI Taxonomy" id="703497"/>
    <lineage>
        <taxon>Eukaryota</taxon>
        <taxon>Fungi</taxon>
        <taxon>Dikarya</taxon>
        <taxon>Ascomycota</taxon>
        <taxon>Pezizomycotina</taxon>
        <taxon>Dothideomycetes</taxon>
        <taxon>Dothideomycetes incertae sedis</taxon>
        <taxon>Microthyriales</taxon>
        <taxon>Microthyriaceae</taxon>
        <taxon>Microthyrium</taxon>
    </lineage>
</organism>
<name>A0A6A6UE23_9PEZI</name>
<evidence type="ECO:0000256" key="1">
    <source>
        <dbReference type="ARBA" id="ARBA00004141"/>
    </source>
</evidence>
<dbReference type="Proteomes" id="UP000799302">
    <property type="component" value="Unassembled WGS sequence"/>
</dbReference>
<dbReference type="PROSITE" id="PS50850">
    <property type="entry name" value="MFS"/>
    <property type="match status" value="1"/>
</dbReference>
<dbReference type="CDD" id="cd17323">
    <property type="entry name" value="MFS_Tpo1_MDR_like"/>
    <property type="match status" value="1"/>
</dbReference>
<evidence type="ECO:0000256" key="3">
    <source>
        <dbReference type="ARBA" id="ARBA00022692"/>
    </source>
</evidence>
<evidence type="ECO:0000313" key="10">
    <source>
        <dbReference type="Proteomes" id="UP000799302"/>
    </source>
</evidence>
<dbReference type="GO" id="GO:0016020">
    <property type="term" value="C:membrane"/>
    <property type="evidence" value="ECO:0007669"/>
    <property type="project" value="UniProtKB-SubCell"/>
</dbReference>
<evidence type="ECO:0000256" key="2">
    <source>
        <dbReference type="ARBA" id="ARBA00008335"/>
    </source>
</evidence>
<feature type="transmembrane region" description="Helical" evidence="7">
    <location>
        <begin position="300"/>
        <end position="324"/>
    </location>
</feature>
<dbReference type="FunFam" id="1.20.1250.20:FF:000011">
    <property type="entry name" value="MFS multidrug transporter, putative"/>
    <property type="match status" value="1"/>
</dbReference>
<accession>A0A6A6UE23</accession>
<feature type="transmembrane region" description="Helical" evidence="7">
    <location>
        <begin position="76"/>
        <end position="98"/>
    </location>
</feature>
<keyword evidence="4 7" id="KW-1133">Transmembrane helix</keyword>
<evidence type="ECO:0000256" key="7">
    <source>
        <dbReference type="SAM" id="Phobius"/>
    </source>
</evidence>
<dbReference type="PANTHER" id="PTHR23502">
    <property type="entry name" value="MAJOR FACILITATOR SUPERFAMILY"/>
    <property type="match status" value="1"/>
</dbReference>
<feature type="transmembrane region" description="Helical" evidence="7">
    <location>
        <begin position="140"/>
        <end position="161"/>
    </location>
</feature>
<feature type="transmembrane region" description="Helical" evidence="7">
    <location>
        <begin position="411"/>
        <end position="433"/>
    </location>
</feature>
<comment type="subcellular location">
    <subcellularLocation>
        <location evidence="1">Membrane</location>
        <topology evidence="1">Multi-pass membrane protein</topology>
    </subcellularLocation>
</comment>
<keyword evidence="3 7" id="KW-0812">Transmembrane</keyword>
<evidence type="ECO:0000256" key="5">
    <source>
        <dbReference type="ARBA" id="ARBA00023136"/>
    </source>
</evidence>
<feature type="transmembrane region" description="Helical" evidence="7">
    <location>
        <begin position="484"/>
        <end position="505"/>
    </location>
</feature>
<gene>
    <name evidence="9" type="ORF">BT63DRAFT_373116</name>
</gene>
<dbReference type="OrthoDB" id="5296287at2759"/>
<dbReference type="InterPro" id="IPR020846">
    <property type="entry name" value="MFS_dom"/>
</dbReference>
<feature type="transmembrane region" description="Helical" evidence="7">
    <location>
        <begin position="344"/>
        <end position="363"/>
    </location>
</feature>
<proteinExistence type="inferred from homology"/>
<dbReference type="SUPFAM" id="SSF103473">
    <property type="entry name" value="MFS general substrate transporter"/>
    <property type="match status" value="1"/>
</dbReference>
<feature type="transmembrane region" description="Helical" evidence="7">
    <location>
        <begin position="167"/>
        <end position="189"/>
    </location>
</feature>
<dbReference type="Pfam" id="PF07690">
    <property type="entry name" value="MFS_1"/>
    <property type="match status" value="1"/>
</dbReference>
<dbReference type="InterPro" id="IPR036259">
    <property type="entry name" value="MFS_trans_sf"/>
</dbReference>
<protein>
    <submittedName>
        <fullName evidence="9">MFS general substrate transporter</fullName>
    </submittedName>
</protein>
<dbReference type="AlphaFoldDB" id="A0A6A6UE23"/>
<feature type="domain" description="Major facilitator superfamily (MFS) profile" evidence="8">
    <location>
        <begin position="75"/>
        <end position="507"/>
    </location>
</feature>
<feature type="transmembrane region" description="Helical" evidence="7">
    <location>
        <begin position="201"/>
        <end position="222"/>
    </location>
</feature>
<dbReference type="InterPro" id="IPR011701">
    <property type="entry name" value="MFS"/>
</dbReference>
<evidence type="ECO:0000256" key="6">
    <source>
        <dbReference type="SAM" id="MobiDB-lite"/>
    </source>
</evidence>
<reference evidence="9" key="1">
    <citation type="journal article" date="2020" name="Stud. Mycol.">
        <title>101 Dothideomycetes genomes: a test case for predicting lifestyles and emergence of pathogens.</title>
        <authorList>
            <person name="Haridas S."/>
            <person name="Albert R."/>
            <person name="Binder M."/>
            <person name="Bloem J."/>
            <person name="Labutti K."/>
            <person name="Salamov A."/>
            <person name="Andreopoulos B."/>
            <person name="Baker S."/>
            <person name="Barry K."/>
            <person name="Bills G."/>
            <person name="Bluhm B."/>
            <person name="Cannon C."/>
            <person name="Castanera R."/>
            <person name="Culley D."/>
            <person name="Daum C."/>
            <person name="Ezra D."/>
            <person name="Gonzalez J."/>
            <person name="Henrissat B."/>
            <person name="Kuo A."/>
            <person name="Liang C."/>
            <person name="Lipzen A."/>
            <person name="Lutzoni F."/>
            <person name="Magnuson J."/>
            <person name="Mondo S."/>
            <person name="Nolan M."/>
            <person name="Ohm R."/>
            <person name="Pangilinan J."/>
            <person name="Park H.-J."/>
            <person name="Ramirez L."/>
            <person name="Alfaro M."/>
            <person name="Sun H."/>
            <person name="Tritt A."/>
            <person name="Yoshinaga Y."/>
            <person name="Zwiers L.-H."/>
            <person name="Turgeon B."/>
            <person name="Goodwin S."/>
            <person name="Spatafora J."/>
            <person name="Crous P."/>
            <person name="Grigoriev I."/>
        </authorList>
    </citation>
    <scope>NUCLEOTIDE SEQUENCE</scope>
    <source>
        <strain evidence="9">CBS 115976</strain>
    </source>
</reference>
<keyword evidence="10" id="KW-1185">Reference proteome</keyword>
<dbReference type="GO" id="GO:0022857">
    <property type="term" value="F:transmembrane transporter activity"/>
    <property type="evidence" value="ECO:0007669"/>
    <property type="project" value="InterPro"/>
</dbReference>
<dbReference type="PANTHER" id="PTHR23502:SF68">
    <property type="entry name" value="MULTIDRUG TRANSPORTER, PUTATIVE (AFU_ORTHOLOGUE AFUA_3G01120)-RELATED"/>
    <property type="match status" value="1"/>
</dbReference>
<feature type="transmembrane region" description="Helical" evidence="7">
    <location>
        <begin position="110"/>
        <end position="133"/>
    </location>
</feature>
<dbReference type="EMBL" id="MU004235">
    <property type="protein sequence ID" value="KAF2669663.1"/>
    <property type="molecule type" value="Genomic_DNA"/>
</dbReference>
<evidence type="ECO:0000256" key="4">
    <source>
        <dbReference type="ARBA" id="ARBA00022989"/>
    </source>
</evidence>
<feature type="transmembrane region" description="Helical" evidence="7">
    <location>
        <begin position="384"/>
        <end position="405"/>
    </location>
</feature>
<sequence length="515" mass="56511">MDLKDQNEKLAYEEGHDADISTNIRAGTRHSDEEKGSITPNISVGTDPNEVWWDEPENMDPHNPMNWSSQKKWGQIAVLSYVTLITPLASSMFAPGVPDVIKDFGITNELLATFVVSIYLLGFAFGPLVIAPLSEIYGRYWLYNVCNVLFVVFAVACGLAKNMGQLVAFRFIHGIFGVCPLTIGGGTIADMMPVEKRGGAMAIWAIGPLLGPVFGPVAGGYLVEAKGWRWSFWLLAILSGVGTVAGFFFSRETYAPVILEHKAARLRKETANPDLRSRLASDVPMKQVFLRAIVRPTKMLFLSPIVTLTCMYVAVAYGILYLLFTTFTFVFQENYGFSTGAVGLVFIPLGIGMMLSLGIMGTVTDKIIKGKQARGEEVVPEDRIPIWVITPAACLLPVGLFIYGWTTQYKVHWIAPLIGTACTGFALLVIFMSMQTYIVDAFTRYAASAIAANTVLRSLLGSLLPLCGLKMYNKLGLGWGNSLLGFLALALVPIPLLFAIYGSWLRKNPRFQVKL</sequence>
<keyword evidence="5 7" id="KW-0472">Membrane</keyword>
<evidence type="ECO:0000259" key="8">
    <source>
        <dbReference type="PROSITE" id="PS50850"/>
    </source>
</evidence>
<comment type="similarity">
    <text evidence="2">Belongs to the major facilitator superfamily.</text>
</comment>
<feature type="compositionally biased region" description="Basic and acidic residues" evidence="6">
    <location>
        <begin position="1"/>
        <end position="19"/>
    </location>
</feature>
<feature type="transmembrane region" description="Helical" evidence="7">
    <location>
        <begin position="228"/>
        <end position="249"/>
    </location>
</feature>
<feature type="region of interest" description="Disordered" evidence="6">
    <location>
        <begin position="1"/>
        <end position="50"/>
    </location>
</feature>
<dbReference type="Gene3D" id="1.20.1250.20">
    <property type="entry name" value="MFS general substrate transporter like domains"/>
    <property type="match status" value="1"/>
</dbReference>
<feature type="transmembrane region" description="Helical" evidence="7">
    <location>
        <begin position="445"/>
        <end position="464"/>
    </location>
</feature>